<evidence type="ECO:0000313" key="3">
    <source>
        <dbReference type="EMBL" id="SUZ55149.1"/>
    </source>
</evidence>
<keyword evidence="1" id="KW-0547">Nucleotide-binding</keyword>
<gene>
    <name evidence="3" type="ORF">METZ01_LOCUS8003</name>
</gene>
<dbReference type="Pfam" id="PF01121">
    <property type="entry name" value="CoaE"/>
    <property type="match status" value="1"/>
</dbReference>
<dbReference type="EMBL" id="UINC01000431">
    <property type="protein sequence ID" value="SUZ55149.1"/>
    <property type="molecule type" value="Genomic_DNA"/>
</dbReference>
<sequence length="119" mass="13991">DLEHIIHPKVSEAINKEVRESYDPYVIIMVPLLIETGYNKFVNRILVVDCALDTQIKRLINRDQETHESAKKIIGHQIEQKNRIKMAHDVIDNDMNTTIEDLENRVRKLHQFYLELSGK</sequence>
<dbReference type="InterPro" id="IPR001977">
    <property type="entry name" value="Depp_CoAkinase"/>
</dbReference>
<evidence type="ECO:0000256" key="1">
    <source>
        <dbReference type="ARBA" id="ARBA00022741"/>
    </source>
</evidence>
<protein>
    <recommendedName>
        <fullName evidence="4">Dephospho-CoA kinase</fullName>
    </recommendedName>
</protein>
<evidence type="ECO:0000256" key="2">
    <source>
        <dbReference type="ARBA" id="ARBA00022840"/>
    </source>
</evidence>
<dbReference type="CDD" id="cd02022">
    <property type="entry name" value="DPCK"/>
    <property type="match status" value="1"/>
</dbReference>
<dbReference type="GO" id="GO:0015937">
    <property type="term" value="P:coenzyme A biosynthetic process"/>
    <property type="evidence" value="ECO:0007669"/>
    <property type="project" value="InterPro"/>
</dbReference>
<dbReference type="PROSITE" id="PS51219">
    <property type="entry name" value="DPCK"/>
    <property type="match status" value="1"/>
</dbReference>
<dbReference type="PANTHER" id="PTHR10695">
    <property type="entry name" value="DEPHOSPHO-COA KINASE-RELATED"/>
    <property type="match status" value="1"/>
</dbReference>
<evidence type="ECO:0008006" key="4">
    <source>
        <dbReference type="Google" id="ProtNLM"/>
    </source>
</evidence>
<dbReference type="GO" id="GO:0005524">
    <property type="term" value="F:ATP binding"/>
    <property type="evidence" value="ECO:0007669"/>
    <property type="project" value="UniProtKB-KW"/>
</dbReference>
<dbReference type="Gene3D" id="3.40.50.300">
    <property type="entry name" value="P-loop containing nucleotide triphosphate hydrolases"/>
    <property type="match status" value="1"/>
</dbReference>
<dbReference type="NCBIfam" id="TIGR00152">
    <property type="entry name" value="dephospho-CoA kinase"/>
    <property type="match status" value="1"/>
</dbReference>
<dbReference type="SUPFAM" id="SSF52540">
    <property type="entry name" value="P-loop containing nucleoside triphosphate hydrolases"/>
    <property type="match status" value="1"/>
</dbReference>
<dbReference type="PANTHER" id="PTHR10695:SF46">
    <property type="entry name" value="BIFUNCTIONAL COENZYME A SYNTHASE-RELATED"/>
    <property type="match status" value="1"/>
</dbReference>
<name>A0A381NLB0_9ZZZZ</name>
<keyword evidence="2" id="KW-0067">ATP-binding</keyword>
<organism evidence="3">
    <name type="scientific">marine metagenome</name>
    <dbReference type="NCBI Taxonomy" id="408172"/>
    <lineage>
        <taxon>unclassified sequences</taxon>
        <taxon>metagenomes</taxon>
        <taxon>ecological metagenomes</taxon>
    </lineage>
</organism>
<dbReference type="AlphaFoldDB" id="A0A381NLB0"/>
<proteinExistence type="predicted"/>
<accession>A0A381NLB0</accession>
<reference evidence="3" key="1">
    <citation type="submission" date="2018-05" db="EMBL/GenBank/DDBJ databases">
        <authorList>
            <person name="Lanie J.A."/>
            <person name="Ng W.-L."/>
            <person name="Kazmierczak K.M."/>
            <person name="Andrzejewski T.M."/>
            <person name="Davidsen T.M."/>
            <person name="Wayne K.J."/>
            <person name="Tettelin H."/>
            <person name="Glass J.I."/>
            <person name="Rusch D."/>
            <person name="Podicherti R."/>
            <person name="Tsui H.-C.T."/>
            <person name="Winkler M.E."/>
        </authorList>
    </citation>
    <scope>NUCLEOTIDE SEQUENCE</scope>
</reference>
<feature type="non-terminal residue" evidence="3">
    <location>
        <position position="1"/>
    </location>
</feature>
<dbReference type="GO" id="GO:0004140">
    <property type="term" value="F:dephospho-CoA kinase activity"/>
    <property type="evidence" value="ECO:0007669"/>
    <property type="project" value="InterPro"/>
</dbReference>
<dbReference type="InterPro" id="IPR027417">
    <property type="entry name" value="P-loop_NTPase"/>
</dbReference>